<evidence type="ECO:0000256" key="1">
    <source>
        <dbReference type="SAM" id="MobiDB-lite"/>
    </source>
</evidence>
<evidence type="ECO:0000313" key="2">
    <source>
        <dbReference type="EMBL" id="KAF5310106.1"/>
    </source>
</evidence>
<reference evidence="2 3" key="1">
    <citation type="journal article" date="2020" name="ISME J.">
        <title>Uncovering the hidden diversity of litter-decomposition mechanisms in mushroom-forming fungi.</title>
        <authorList>
            <person name="Floudas D."/>
            <person name="Bentzer J."/>
            <person name="Ahren D."/>
            <person name="Johansson T."/>
            <person name="Persson P."/>
            <person name="Tunlid A."/>
        </authorList>
    </citation>
    <scope>NUCLEOTIDE SEQUENCE [LARGE SCALE GENOMIC DNA]</scope>
    <source>
        <strain evidence="2 3">CBS 101986</strain>
    </source>
</reference>
<gene>
    <name evidence="2" type="ORF">D9619_010516</name>
</gene>
<comment type="caution">
    <text evidence="2">The sequence shown here is derived from an EMBL/GenBank/DDBJ whole genome shotgun (WGS) entry which is preliminary data.</text>
</comment>
<organism evidence="2 3">
    <name type="scientific">Psilocybe cf. subviscida</name>
    <dbReference type="NCBI Taxonomy" id="2480587"/>
    <lineage>
        <taxon>Eukaryota</taxon>
        <taxon>Fungi</taxon>
        <taxon>Dikarya</taxon>
        <taxon>Basidiomycota</taxon>
        <taxon>Agaricomycotina</taxon>
        <taxon>Agaricomycetes</taxon>
        <taxon>Agaricomycetidae</taxon>
        <taxon>Agaricales</taxon>
        <taxon>Agaricineae</taxon>
        <taxon>Strophariaceae</taxon>
        <taxon>Psilocybe</taxon>
    </lineage>
</organism>
<name>A0A8H5ERX7_9AGAR</name>
<sequence length="176" mass="18709">MPTHSSASTSISSTSGLGLPTAWLNHRRSALSTQPNPRNGTPSSPLPGESSAGTPAPTHNHQQECHDSRSSSSTIRSSSSNSVNSSGCHPSSSTSAPGTTPASAPDCLPQYSGTFRRFLFSMFVIDHQYTITSTLWHLAPSSPRPICSPPPCRWPTLNMPPHPIATHARPYQVLTP</sequence>
<feature type="compositionally biased region" description="Polar residues" evidence="1">
    <location>
        <begin position="30"/>
        <end position="43"/>
    </location>
</feature>
<protein>
    <submittedName>
        <fullName evidence="2">Uncharacterized protein</fullName>
    </submittedName>
</protein>
<feature type="region of interest" description="Disordered" evidence="1">
    <location>
        <begin position="1"/>
        <end position="103"/>
    </location>
</feature>
<dbReference type="EMBL" id="JAACJJ010000058">
    <property type="protein sequence ID" value="KAF5310106.1"/>
    <property type="molecule type" value="Genomic_DNA"/>
</dbReference>
<evidence type="ECO:0000313" key="3">
    <source>
        <dbReference type="Proteomes" id="UP000567179"/>
    </source>
</evidence>
<dbReference type="AlphaFoldDB" id="A0A8H5ERX7"/>
<feature type="compositionally biased region" description="Low complexity" evidence="1">
    <location>
        <begin position="70"/>
        <end position="103"/>
    </location>
</feature>
<feature type="compositionally biased region" description="Low complexity" evidence="1">
    <location>
        <begin position="1"/>
        <end position="15"/>
    </location>
</feature>
<accession>A0A8H5ERX7</accession>
<keyword evidence="3" id="KW-1185">Reference proteome</keyword>
<dbReference type="Proteomes" id="UP000567179">
    <property type="component" value="Unassembled WGS sequence"/>
</dbReference>
<feature type="compositionally biased region" description="Polar residues" evidence="1">
    <location>
        <begin position="51"/>
        <end position="60"/>
    </location>
</feature>
<proteinExistence type="predicted"/>